<keyword evidence="2" id="KW-1185">Reference proteome</keyword>
<comment type="caution">
    <text evidence="1">The sequence shown here is derived from an EMBL/GenBank/DDBJ whole genome shotgun (WGS) entry which is preliminary data.</text>
</comment>
<reference evidence="1 2" key="1">
    <citation type="submission" date="2018-07" db="EMBL/GenBank/DDBJ databases">
        <title>Genomic Encyclopedia of Type Strains, Phase IV (KMG-IV): sequencing the most valuable type-strain genomes for metagenomic binning, comparative biology and taxonomic classification.</title>
        <authorList>
            <person name="Goeker M."/>
        </authorList>
    </citation>
    <scope>NUCLEOTIDE SEQUENCE [LARGE SCALE GENOMIC DNA]</scope>
    <source>
        <strain evidence="1 2">DSM 103736</strain>
    </source>
</reference>
<dbReference type="EMBL" id="QRAP01000001">
    <property type="protein sequence ID" value="RDK97278.1"/>
    <property type="molecule type" value="Genomic_DNA"/>
</dbReference>
<accession>A0A370R4C4</accession>
<dbReference type="AlphaFoldDB" id="A0A370R4C4"/>
<proteinExistence type="predicted"/>
<organism evidence="1 2">
    <name type="scientific">Enterobacillus tribolii</name>
    <dbReference type="NCBI Taxonomy" id="1487935"/>
    <lineage>
        <taxon>Bacteria</taxon>
        <taxon>Pseudomonadati</taxon>
        <taxon>Pseudomonadota</taxon>
        <taxon>Gammaproteobacteria</taxon>
        <taxon>Enterobacterales</taxon>
        <taxon>Hafniaceae</taxon>
        <taxon>Enterobacillus</taxon>
    </lineage>
</organism>
<evidence type="ECO:0000313" key="1">
    <source>
        <dbReference type="EMBL" id="RDK97278.1"/>
    </source>
</evidence>
<name>A0A370R4C4_9GAMM</name>
<gene>
    <name evidence="1" type="ORF">C8D90_101724</name>
</gene>
<evidence type="ECO:0000313" key="2">
    <source>
        <dbReference type="Proteomes" id="UP000254848"/>
    </source>
</evidence>
<sequence length="34" mass="3942">MPSKIKAKKSLRRQAYSVSDPYLVMTKNVSEKRT</sequence>
<protein>
    <submittedName>
        <fullName evidence="1">Uncharacterized protein</fullName>
    </submittedName>
</protein>
<dbReference type="Proteomes" id="UP000254848">
    <property type="component" value="Unassembled WGS sequence"/>
</dbReference>